<dbReference type="InterPro" id="IPR013022">
    <property type="entry name" value="Xyl_isomerase-like_TIM-brl"/>
</dbReference>
<dbReference type="AlphaFoldDB" id="A0A9D5JS29"/>
<reference evidence="2" key="1">
    <citation type="submission" date="2019-11" db="EMBL/GenBank/DDBJ databases">
        <title>Microbial mats filling the niche in hypersaline microbial mats.</title>
        <authorList>
            <person name="Wong H.L."/>
            <person name="Macleod F.I."/>
            <person name="White R.A. III"/>
            <person name="Burns B.P."/>
        </authorList>
    </citation>
    <scope>NUCLEOTIDE SEQUENCE</scope>
    <source>
        <strain evidence="2">Rbin_158</strain>
    </source>
</reference>
<accession>A0A9D5JS29</accession>
<dbReference type="Proteomes" id="UP000649604">
    <property type="component" value="Unassembled WGS sequence"/>
</dbReference>
<feature type="domain" description="Xylose isomerase-like TIM barrel" evidence="1">
    <location>
        <begin position="36"/>
        <end position="280"/>
    </location>
</feature>
<dbReference type="SUPFAM" id="SSF51658">
    <property type="entry name" value="Xylose isomerase-like"/>
    <property type="match status" value="1"/>
</dbReference>
<proteinExistence type="predicted"/>
<comment type="caution">
    <text evidence="2">The sequence shown here is derived from an EMBL/GenBank/DDBJ whole genome shotgun (WGS) entry which is preliminary data.</text>
</comment>
<gene>
    <name evidence="2" type="ORF">GF339_01425</name>
</gene>
<dbReference type="Pfam" id="PF01261">
    <property type="entry name" value="AP_endonuc_2"/>
    <property type="match status" value="1"/>
</dbReference>
<evidence type="ECO:0000313" key="2">
    <source>
        <dbReference type="EMBL" id="MBD3323210.1"/>
    </source>
</evidence>
<evidence type="ECO:0000313" key="3">
    <source>
        <dbReference type="Proteomes" id="UP000649604"/>
    </source>
</evidence>
<dbReference type="Gene3D" id="3.20.20.150">
    <property type="entry name" value="Divalent-metal-dependent TIM barrel enzymes"/>
    <property type="match status" value="1"/>
</dbReference>
<dbReference type="InterPro" id="IPR036237">
    <property type="entry name" value="Xyl_isomerase-like_sf"/>
</dbReference>
<sequence>MELKQAIIMAFMGQLKDRFCEYHEARAPEQKIAAIAQVSGAKGVEIVFPYELQDIEGIKRALKTHDLGVAAVNVNVKSEPEFAKGSVSVNNKKIRQKAIQFIRDGMDVAAELGADKVTCCPLSDGYDYLFQVNYRDAWKNMISTFKEAATHRRDIRLFMEYKASETRVQCFLDSAAKAVCLALAINEPNIGVTIDVGHALIVGETPAESVCLLQSSGIPYYIHINDNDRRGDWDLIPATRNLWDYLEFLYYLKEFGYNDWVTSDMSPMRVDPKAAFERTIATTDKLMRVAESLDADTLTALMDAGKTVETLKWLEDQVLK</sequence>
<evidence type="ECO:0000259" key="1">
    <source>
        <dbReference type="Pfam" id="PF01261"/>
    </source>
</evidence>
<organism evidence="2 3">
    <name type="scientific">candidate division KSB3 bacterium</name>
    <dbReference type="NCBI Taxonomy" id="2044937"/>
    <lineage>
        <taxon>Bacteria</taxon>
        <taxon>candidate division KSB3</taxon>
    </lineage>
</organism>
<dbReference type="PANTHER" id="PTHR12110">
    <property type="entry name" value="HYDROXYPYRUVATE ISOMERASE"/>
    <property type="match status" value="1"/>
</dbReference>
<name>A0A9D5JS29_9BACT</name>
<dbReference type="EMBL" id="WJJP01000041">
    <property type="protein sequence ID" value="MBD3323210.1"/>
    <property type="molecule type" value="Genomic_DNA"/>
</dbReference>
<dbReference type="PANTHER" id="PTHR12110:SF21">
    <property type="entry name" value="XYLOSE ISOMERASE-LIKE TIM BARREL DOMAIN-CONTAINING PROTEIN"/>
    <property type="match status" value="1"/>
</dbReference>
<dbReference type="InterPro" id="IPR050312">
    <property type="entry name" value="IolE/XylAMocC-like"/>
</dbReference>
<protein>
    <submittedName>
        <fullName evidence="2">TIM barrel protein</fullName>
    </submittedName>
</protein>